<name>A0ACD3AFU2_9AGAR</name>
<dbReference type="Proteomes" id="UP000308600">
    <property type="component" value="Unassembled WGS sequence"/>
</dbReference>
<proteinExistence type="predicted"/>
<organism evidence="1 2">
    <name type="scientific">Pluteus cervinus</name>
    <dbReference type="NCBI Taxonomy" id="181527"/>
    <lineage>
        <taxon>Eukaryota</taxon>
        <taxon>Fungi</taxon>
        <taxon>Dikarya</taxon>
        <taxon>Basidiomycota</taxon>
        <taxon>Agaricomycotina</taxon>
        <taxon>Agaricomycetes</taxon>
        <taxon>Agaricomycetidae</taxon>
        <taxon>Agaricales</taxon>
        <taxon>Pluteineae</taxon>
        <taxon>Pluteaceae</taxon>
        <taxon>Pluteus</taxon>
    </lineage>
</organism>
<accession>A0ACD3AFU2</accession>
<gene>
    <name evidence="1" type="ORF">BDN72DRAFT_846773</name>
</gene>
<evidence type="ECO:0000313" key="1">
    <source>
        <dbReference type="EMBL" id="TFK64244.1"/>
    </source>
</evidence>
<reference evidence="1 2" key="1">
    <citation type="journal article" date="2019" name="Nat. Ecol. Evol.">
        <title>Megaphylogeny resolves global patterns of mushroom evolution.</title>
        <authorList>
            <person name="Varga T."/>
            <person name="Krizsan K."/>
            <person name="Foldi C."/>
            <person name="Dima B."/>
            <person name="Sanchez-Garcia M."/>
            <person name="Sanchez-Ramirez S."/>
            <person name="Szollosi G.J."/>
            <person name="Szarkandi J.G."/>
            <person name="Papp V."/>
            <person name="Albert L."/>
            <person name="Andreopoulos W."/>
            <person name="Angelini C."/>
            <person name="Antonin V."/>
            <person name="Barry K.W."/>
            <person name="Bougher N.L."/>
            <person name="Buchanan P."/>
            <person name="Buyck B."/>
            <person name="Bense V."/>
            <person name="Catcheside P."/>
            <person name="Chovatia M."/>
            <person name="Cooper J."/>
            <person name="Damon W."/>
            <person name="Desjardin D."/>
            <person name="Finy P."/>
            <person name="Geml J."/>
            <person name="Haridas S."/>
            <person name="Hughes K."/>
            <person name="Justo A."/>
            <person name="Karasinski D."/>
            <person name="Kautmanova I."/>
            <person name="Kiss B."/>
            <person name="Kocsube S."/>
            <person name="Kotiranta H."/>
            <person name="LaButti K.M."/>
            <person name="Lechner B.E."/>
            <person name="Liimatainen K."/>
            <person name="Lipzen A."/>
            <person name="Lukacs Z."/>
            <person name="Mihaltcheva S."/>
            <person name="Morgado L.N."/>
            <person name="Niskanen T."/>
            <person name="Noordeloos M.E."/>
            <person name="Ohm R.A."/>
            <person name="Ortiz-Santana B."/>
            <person name="Ovrebo C."/>
            <person name="Racz N."/>
            <person name="Riley R."/>
            <person name="Savchenko A."/>
            <person name="Shiryaev A."/>
            <person name="Soop K."/>
            <person name="Spirin V."/>
            <person name="Szebenyi C."/>
            <person name="Tomsovsky M."/>
            <person name="Tulloss R.E."/>
            <person name="Uehling J."/>
            <person name="Grigoriev I.V."/>
            <person name="Vagvolgyi C."/>
            <person name="Papp T."/>
            <person name="Martin F.M."/>
            <person name="Miettinen O."/>
            <person name="Hibbett D.S."/>
            <person name="Nagy L.G."/>
        </authorList>
    </citation>
    <scope>NUCLEOTIDE SEQUENCE [LARGE SCALE GENOMIC DNA]</scope>
    <source>
        <strain evidence="1 2">NL-1719</strain>
    </source>
</reference>
<sequence>MATKTEIARQYLAACDKGDFDEAYTFVSDDFIFTQGGTAQLSNNYGYPDSGGKELQREFETKLRETHSNLVTTIESITEDGDKVHIKAATQADYHIPATQDAAAQTGSSNYPFTCVITFSGDKIKQSDSITL</sequence>
<evidence type="ECO:0000313" key="2">
    <source>
        <dbReference type="Proteomes" id="UP000308600"/>
    </source>
</evidence>
<protein>
    <submittedName>
        <fullName evidence="1">Uncharacterized protein</fullName>
    </submittedName>
</protein>
<dbReference type="EMBL" id="ML208483">
    <property type="protein sequence ID" value="TFK64244.1"/>
    <property type="molecule type" value="Genomic_DNA"/>
</dbReference>
<keyword evidence="2" id="KW-1185">Reference proteome</keyword>